<evidence type="ECO:0000256" key="5">
    <source>
        <dbReference type="SAM" id="Phobius"/>
    </source>
</evidence>
<feature type="transmembrane region" description="Helical" evidence="5">
    <location>
        <begin position="141"/>
        <end position="161"/>
    </location>
</feature>
<feature type="transmembrane region" description="Helical" evidence="5">
    <location>
        <begin position="39"/>
        <end position="56"/>
    </location>
</feature>
<organism evidence="7 8">
    <name type="scientific">Conyzicola lurida</name>
    <dbReference type="NCBI Taxonomy" id="1172621"/>
    <lineage>
        <taxon>Bacteria</taxon>
        <taxon>Bacillati</taxon>
        <taxon>Actinomycetota</taxon>
        <taxon>Actinomycetes</taxon>
        <taxon>Micrococcales</taxon>
        <taxon>Microbacteriaceae</taxon>
        <taxon>Conyzicola</taxon>
    </lineage>
</organism>
<evidence type="ECO:0000259" key="6">
    <source>
        <dbReference type="PROSITE" id="PS50850"/>
    </source>
</evidence>
<feature type="transmembrane region" description="Helical" evidence="5">
    <location>
        <begin position="274"/>
        <end position="293"/>
    </location>
</feature>
<keyword evidence="3 5" id="KW-1133">Transmembrane helix</keyword>
<feature type="transmembrane region" description="Helical" evidence="5">
    <location>
        <begin position="77"/>
        <end position="95"/>
    </location>
</feature>
<evidence type="ECO:0000256" key="1">
    <source>
        <dbReference type="ARBA" id="ARBA00004651"/>
    </source>
</evidence>
<dbReference type="Proteomes" id="UP000536685">
    <property type="component" value="Unassembled WGS sequence"/>
</dbReference>
<dbReference type="InterPro" id="IPR020846">
    <property type="entry name" value="MFS_dom"/>
</dbReference>
<feature type="transmembrane region" description="Helical" evidence="5">
    <location>
        <begin position="167"/>
        <end position="188"/>
    </location>
</feature>
<feature type="transmembrane region" description="Helical" evidence="5">
    <location>
        <begin position="208"/>
        <end position="232"/>
    </location>
</feature>
<dbReference type="Gene3D" id="1.20.1250.20">
    <property type="entry name" value="MFS general substrate transporter like domains"/>
    <property type="match status" value="2"/>
</dbReference>
<evidence type="ECO:0000256" key="3">
    <source>
        <dbReference type="ARBA" id="ARBA00022989"/>
    </source>
</evidence>
<feature type="domain" description="Major facilitator superfamily (MFS) profile" evidence="6">
    <location>
        <begin position="9"/>
        <end position="385"/>
    </location>
</feature>
<evidence type="ECO:0000313" key="8">
    <source>
        <dbReference type="Proteomes" id="UP000536685"/>
    </source>
</evidence>
<dbReference type="PROSITE" id="PS50850">
    <property type="entry name" value="MFS"/>
    <property type="match status" value="1"/>
</dbReference>
<evidence type="ECO:0000256" key="2">
    <source>
        <dbReference type="ARBA" id="ARBA00022692"/>
    </source>
</evidence>
<protein>
    <submittedName>
        <fullName evidence="7">Cyanate permease</fullName>
    </submittedName>
</protein>
<gene>
    <name evidence="7" type="ORF">HD599_000509</name>
</gene>
<dbReference type="GO" id="GO:0022857">
    <property type="term" value="F:transmembrane transporter activity"/>
    <property type="evidence" value="ECO:0007669"/>
    <property type="project" value="InterPro"/>
</dbReference>
<sequence>MNRTPSAPFAIAIAVATTVCGVLPVFLAGSLSVQATADLGLTAAILGIVIAVFWASSSLFSARAGRVAEVWGVRPTLALAVSLALVAMVGVALLSPSWHWFAGWMVLAGAANGFGHPPSNALILAAVPAGRTGAAFGVKQAAIPISTLCAGLAVPLLALTFGWRATFVVGAALCIAALATILIAVPRLPVRAKAAKGQAGITGPLRRYFSLMAVSGFLGVAQANVVGGFTVATASERGFGPAEAGYIVGAASVAGIVVRIAVGIAADRGIGGTMSTVALMLFLGALGLGGIAFGSGPVFIAGCVLAFGAGWGWNGLVHYTIAQRAGAFTASATGLVQGGAYAGGAVGPLLFGALVSHSGLGVGWVAAATCAVAAAIVAYAASRLEGGLSGTGPASSLPPSPARSA</sequence>
<comment type="subcellular location">
    <subcellularLocation>
        <location evidence="1">Cell membrane</location>
        <topology evidence="1">Multi-pass membrane protein</topology>
    </subcellularLocation>
</comment>
<feature type="transmembrane region" description="Helical" evidence="5">
    <location>
        <begin position="334"/>
        <end position="355"/>
    </location>
</feature>
<evidence type="ECO:0000313" key="7">
    <source>
        <dbReference type="EMBL" id="MBB5842186.1"/>
    </source>
</evidence>
<feature type="transmembrane region" description="Helical" evidence="5">
    <location>
        <begin position="299"/>
        <end position="322"/>
    </location>
</feature>
<dbReference type="InterPro" id="IPR052952">
    <property type="entry name" value="MFS-Transporter"/>
</dbReference>
<keyword evidence="4 5" id="KW-0472">Membrane</keyword>
<dbReference type="SUPFAM" id="SSF103473">
    <property type="entry name" value="MFS general substrate transporter"/>
    <property type="match status" value="1"/>
</dbReference>
<dbReference type="GO" id="GO:0005886">
    <property type="term" value="C:plasma membrane"/>
    <property type="evidence" value="ECO:0007669"/>
    <property type="project" value="UniProtKB-SubCell"/>
</dbReference>
<comment type="caution">
    <text evidence="7">The sequence shown here is derived from an EMBL/GenBank/DDBJ whole genome shotgun (WGS) entry which is preliminary data.</text>
</comment>
<dbReference type="Pfam" id="PF07690">
    <property type="entry name" value="MFS_1"/>
    <property type="match status" value="1"/>
</dbReference>
<keyword evidence="8" id="KW-1185">Reference proteome</keyword>
<feature type="transmembrane region" description="Helical" evidence="5">
    <location>
        <begin position="101"/>
        <end position="129"/>
    </location>
</feature>
<dbReference type="RefSeq" id="WP_184233363.1">
    <property type="nucleotide sequence ID" value="NZ_JACHMJ010000001.1"/>
</dbReference>
<dbReference type="InterPro" id="IPR011701">
    <property type="entry name" value="MFS"/>
</dbReference>
<proteinExistence type="predicted"/>
<feature type="transmembrane region" description="Helical" evidence="5">
    <location>
        <begin position="361"/>
        <end position="381"/>
    </location>
</feature>
<dbReference type="PANTHER" id="PTHR23527">
    <property type="entry name" value="BLL3282 PROTEIN"/>
    <property type="match status" value="1"/>
</dbReference>
<feature type="transmembrane region" description="Helical" evidence="5">
    <location>
        <begin position="7"/>
        <end position="27"/>
    </location>
</feature>
<name>A0A841AKD9_9MICO</name>
<dbReference type="InterPro" id="IPR036259">
    <property type="entry name" value="MFS_trans_sf"/>
</dbReference>
<evidence type="ECO:0000256" key="4">
    <source>
        <dbReference type="ARBA" id="ARBA00023136"/>
    </source>
</evidence>
<keyword evidence="2 5" id="KW-0812">Transmembrane</keyword>
<accession>A0A841AKD9</accession>
<feature type="transmembrane region" description="Helical" evidence="5">
    <location>
        <begin position="244"/>
        <end position="262"/>
    </location>
</feature>
<dbReference type="EMBL" id="JACHMJ010000001">
    <property type="protein sequence ID" value="MBB5842186.1"/>
    <property type="molecule type" value="Genomic_DNA"/>
</dbReference>
<reference evidence="7 8" key="1">
    <citation type="submission" date="2020-08" db="EMBL/GenBank/DDBJ databases">
        <title>Sequencing the genomes of 1000 actinobacteria strains.</title>
        <authorList>
            <person name="Klenk H.-P."/>
        </authorList>
    </citation>
    <scope>NUCLEOTIDE SEQUENCE [LARGE SCALE GENOMIC DNA]</scope>
    <source>
        <strain evidence="7 8">DSM 105784</strain>
    </source>
</reference>
<dbReference type="AlphaFoldDB" id="A0A841AKD9"/>
<dbReference type="PANTHER" id="PTHR23527:SF1">
    <property type="entry name" value="BLL3282 PROTEIN"/>
    <property type="match status" value="1"/>
</dbReference>